<proteinExistence type="predicted"/>
<accession>A0A1B2EGI5</accession>
<protein>
    <recommendedName>
        <fullName evidence="2">Addiction module toxin RelE</fullName>
    </recommendedName>
</protein>
<dbReference type="PIRSF" id="PIRSF018634">
    <property type="entry name" value="UCP018634"/>
    <property type="match status" value="1"/>
</dbReference>
<sequence>MKVYKLKDFAKQARKSKISDEELSNAVARAEKGLADAVIGKFLIKQRVGRSGDYRTIIVHKHGDRAVFVHMFPKNAQANLTSAEEKIYREAAKTLADLGDTHIKALIDAGDWIEIDYEQQ</sequence>
<dbReference type="OrthoDB" id="9812066at2"/>
<dbReference type="KEGG" id="moc:BB934_12760"/>
<dbReference type="EMBL" id="CP016616">
    <property type="protein sequence ID" value="ANY78972.1"/>
    <property type="molecule type" value="Genomic_DNA"/>
</dbReference>
<evidence type="ECO:0008006" key="2">
    <source>
        <dbReference type="Google" id="ProtNLM"/>
    </source>
</evidence>
<reference evidence="1" key="1">
    <citation type="submission" date="2016-07" db="EMBL/GenBank/DDBJ databases">
        <title>Microvirga ossetica sp. nov. a new species of rhizobia isolated from root nodules of the legume species Vicia alpestris Steven originated from North Ossetia region in the Caucasus.</title>
        <authorList>
            <person name="Safronova V.I."/>
            <person name="Kuznetsova I.G."/>
            <person name="Sazanova A.L."/>
            <person name="Belimov A."/>
            <person name="Andronov E."/>
            <person name="Osledkin Y.S."/>
            <person name="Onishchuk O.P."/>
            <person name="Kurchak O.N."/>
            <person name="Shaposhnikov A.I."/>
            <person name="Willems A."/>
            <person name="Tikhonovich I.A."/>
        </authorList>
    </citation>
    <scope>NUCLEOTIDE SEQUENCE [LARGE SCALE GENOMIC DNA]</scope>
    <source>
        <strain evidence="1">V5/3M</strain>
    </source>
</reference>
<dbReference type="Pfam" id="PF06296">
    <property type="entry name" value="RelE"/>
    <property type="match status" value="1"/>
</dbReference>
<dbReference type="RefSeq" id="WP_099509983.1">
    <property type="nucleotide sequence ID" value="NZ_CP016616.1"/>
</dbReference>
<evidence type="ECO:0000313" key="1">
    <source>
        <dbReference type="EMBL" id="ANY78972.1"/>
    </source>
</evidence>
<dbReference type="AlphaFoldDB" id="A0A1B2EGI5"/>
<name>A0A1B2EGI5_9HYPH</name>
<gene>
    <name evidence="1" type="ORF">BB934_12760</name>
</gene>
<organism evidence="1">
    <name type="scientific">Microvirga ossetica</name>
    <dbReference type="NCBI Taxonomy" id="1882682"/>
    <lineage>
        <taxon>Bacteria</taxon>
        <taxon>Pseudomonadati</taxon>
        <taxon>Pseudomonadota</taxon>
        <taxon>Alphaproteobacteria</taxon>
        <taxon>Hyphomicrobiales</taxon>
        <taxon>Methylobacteriaceae</taxon>
        <taxon>Microvirga</taxon>
    </lineage>
</organism>
<dbReference type="InterPro" id="IPR009387">
    <property type="entry name" value="HigB-2"/>
</dbReference>